<organism evidence="2 3">
    <name type="scientific">Chondromyces apiculatus DSM 436</name>
    <dbReference type="NCBI Taxonomy" id="1192034"/>
    <lineage>
        <taxon>Bacteria</taxon>
        <taxon>Pseudomonadati</taxon>
        <taxon>Myxococcota</taxon>
        <taxon>Polyangia</taxon>
        <taxon>Polyangiales</taxon>
        <taxon>Polyangiaceae</taxon>
        <taxon>Chondromyces</taxon>
    </lineage>
</organism>
<reference evidence="2 3" key="1">
    <citation type="submission" date="2013-05" db="EMBL/GenBank/DDBJ databases">
        <title>Genome assembly of Chondromyces apiculatus DSM 436.</title>
        <authorList>
            <person name="Sharma G."/>
            <person name="Khatri I."/>
            <person name="Kaur C."/>
            <person name="Mayilraj S."/>
            <person name="Subramanian S."/>
        </authorList>
    </citation>
    <scope>NUCLEOTIDE SEQUENCE [LARGE SCALE GENOMIC DNA]</scope>
    <source>
        <strain evidence="2 3">DSM 436</strain>
    </source>
</reference>
<accession>A0A017T321</accession>
<dbReference type="InterPro" id="IPR053154">
    <property type="entry name" value="c-di-AMP_regulator"/>
</dbReference>
<dbReference type="RefSeq" id="WP_044245757.1">
    <property type="nucleotide sequence ID" value="NZ_ASRX01000044.1"/>
</dbReference>
<dbReference type="EMBL" id="ASRX01000044">
    <property type="protein sequence ID" value="EYF03634.1"/>
    <property type="molecule type" value="Genomic_DNA"/>
</dbReference>
<keyword evidence="1" id="KW-0472">Membrane</keyword>
<dbReference type="PANTHER" id="PTHR37804:SF1">
    <property type="entry name" value="CDAA REGULATORY PROTEIN CDAR"/>
    <property type="match status" value="1"/>
</dbReference>
<dbReference type="Gene3D" id="2.170.120.40">
    <property type="entry name" value="YbbR-like domain"/>
    <property type="match status" value="1"/>
</dbReference>
<name>A0A017T321_9BACT</name>
<evidence type="ECO:0000313" key="3">
    <source>
        <dbReference type="Proteomes" id="UP000019678"/>
    </source>
</evidence>
<dbReference type="InterPro" id="IPR012505">
    <property type="entry name" value="YbbR"/>
</dbReference>
<dbReference type="Proteomes" id="UP000019678">
    <property type="component" value="Unassembled WGS sequence"/>
</dbReference>
<dbReference type="Gene3D" id="2.170.120.30">
    <property type="match status" value="1"/>
</dbReference>
<dbReference type="PANTHER" id="PTHR37804">
    <property type="entry name" value="CDAA REGULATORY PROTEIN CDAR"/>
    <property type="match status" value="1"/>
</dbReference>
<dbReference type="OrthoDB" id="5506615at2"/>
<dbReference type="Pfam" id="PF07949">
    <property type="entry name" value="YbbR"/>
    <property type="match status" value="1"/>
</dbReference>
<evidence type="ECO:0008006" key="4">
    <source>
        <dbReference type="Google" id="ProtNLM"/>
    </source>
</evidence>
<keyword evidence="3" id="KW-1185">Reference proteome</keyword>
<comment type="caution">
    <text evidence="2">The sequence shown here is derived from an EMBL/GenBank/DDBJ whole genome shotgun (WGS) entry which is preliminary data.</text>
</comment>
<evidence type="ECO:0000313" key="2">
    <source>
        <dbReference type="EMBL" id="EYF03634.1"/>
    </source>
</evidence>
<proteinExistence type="predicted"/>
<dbReference type="AlphaFoldDB" id="A0A017T321"/>
<evidence type="ECO:0000256" key="1">
    <source>
        <dbReference type="SAM" id="Phobius"/>
    </source>
</evidence>
<dbReference type="eggNOG" id="COG4856">
    <property type="taxonomic scope" value="Bacteria"/>
</dbReference>
<feature type="transmembrane region" description="Helical" evidence="1">
    <location>
        <begin position="12"/>
        <end position="34"/>
    </location>
</feature>
<gene>
    <name evidence="2" type="ORF">CAP_5425</name>
</gene>
<keyword evidence="1" id="KW-1133">Transmembrane helix</keyword>
<keyword evidence="1" id="KW-0812">Transmembrane</keyword>
<protein>
    <recommendedName>
        <fullName evidence="4">YbbR-like domain-containing protein</fullName>
    </recommendedName>
</protein>
<dbReference type="STRING" id="1192034.CAP_5425"/>
<sequence>MNQGIRGVIRSAFLENIGLKALSLTFALGFYAFIHGAENAQRTFSVSVVSVMPKEELNRQLMTQLPTEVAVTLTGSRTTLDDLRADDLGTLQLDLRTGRVPYVELDASMFHVPEGLVAEQVYPPRIELRWDDVITRVIPVQVSRTGELATGFEVKGTIVVDPTSVKARGPQSIVEVMQYARTEAFDVTGLTTGSYDRTLALDRPPKLVTYDVDSVKATLEVTRELVSRSFDRKVEVVGLPRARTTPAAVTVRITGTAEEVNALAPEAIVPLVELKGTAVDPNQAGSAFLDVVVDVGSLRADVSPPRVLVKW</sequence>